<feature type="compositionally biased region" description="Acidic residues" evidence="7">
    <location>
        <begin position="157"/>
        <end position="169"/>
    </location>
</feature>
<dbReference type="PROSITE" id="PS50934">
    <property type="entry name" value="SWIRM"/>
    <property type="match status" value="1"/>
</dbReference>
<dbReference type="SUPFAM" id="SSF54373">
    <property type="entry name" value="FAD-linked reductases, C-terminal domain"/>
    <property type="match status" value="1"/>
</dbReference>
<organism evidence="9 10">
    <name type="scientific">Gasterosteus aculeatus aculeatus</name>
    <name type="common">three-spined stickleback</name>
    <dbReference type="NCBI Taxonomy" id="481459"/>
    <lineage>
        <taxon>Eukaryota</taxon>
        <taxon>Metazoa</taxon>
        <taxon>Chordata</taxon>
        <taxon>Craniata</taxon>
        <taxon>Vertebrata</taxon>
        <taxon>Euteleostomi</taxon>
        <taxon>Actinopterygii</taxon>
        <taxon>Neopterygii</taxon>
        <taxon>Teleostei</taxon>
        <taxon>Neoteleostei</taxon>
        <taxon>Acanthomorphata</taxon>
        <taxon>Eupercaria</taxon>
        <taxon>Perciformes</taxon>
        <taxon>Cottioidei</taxon>
        <taxon>Gasterosteales</taxon>
        <taxon>Gasterosteidae</taxon>
        <taxon>Gasterosteus</taxon>
    </lineage>
</organism>
<dbReference type="InterPro" id="IPR007526">
    <property type="entry name" value="SWIRM"/>
</dbReference>
<reference evidence="9" key="3">
    <citation type="submission" date="2025-09" db="UniProtKB">
        <authorList>
            <consortium name="Ensembl"/>
        </authorList>
    </citation>
    <scope>IDENTIFICATION</scope>
</reference>
<dbReference type="FunFam" id="3.90.660.10:FF:000001">
    <property type="entry name" value="Lysine-specific histone demethylase"/>
    <property type="match status" value="1"/>
</dbReference>
<dbReference type="Proteomes" id="UP000007635">
    <property type="component" value="Chromosome XV"/>
</dbReference>
<dbReference type="PANTHER" id="PTHR10742:SF386">
    <property type="entry name" value="LYSINE-SPECIFIC HISTONE DEMETHYLASE 1A"/>
    <property type="match status" value="1"/>
</dbReference>
<dbReference type="InterPro" id="IPR002937">
    <property type="entry name" value="Amino_oxidase"/>
</dbReference>
<dbReference type="InterPro" id="IPR009057">
    <property type="entry name" value="Homeodomain-like_sf"/>
</dbReference>
<evidence type="ECO:0000256" key="5">
    <source>
        <dbReference type="ARBA" id="ARBA00023002"/>
    </source>
</evidence>
<evidence type="ECO:0000256" key="2">
    <source>
        <dbReference type="ARBA" id="ARBA00005995"/>
    </source>
</evidence>
<dbReference type="FunFam" id="1.10.10.10:FF:000064">
    <property type="entry name" value="Lysine-specific histone demethylase 1A"/>
    <property type="match status" value="1"/>
</dbReference>
<dbReference type="Ensembl" id="ENSGACT00000041919.1">
    <property type="protein sequence ID" value="ENSGACP00000037214.1"/>
    <property type="gene ID" value="ENSGACG00000009679.2"/>
</dbReference>
<proteinExistence type="inferred from homology"/>
<feature type="binding site" evidence="6">
    <location>
        <position position="675"/>
    </location>
    <ligand>
        <name>FAD</name>
        <dbReference type="ChEBI" id="CHEBI:57692"/>
    </ligand>
</feature>
<reference evidence="9" key="2">
    <citation type="submission" date="2025-08" db="UniProtKB">
        <authorList>
            <consortium name="Ensembl"/>
        </authorList>
    </citation>
    <scope>IDENTIFICATION</scope>
</reference>
<reference evidence="9 10" key="1">
    <citation type="journal article" date="2021" name="G3 (Bethesda)">
        <title>Improved contiguity of the threespine stickleback genome using long-read sequencing.</title>
        <authorList>
            <person name="Nath S."/>
            <person name="Shaw D.E."/>
            <person name="White M.A."/>
        </authorList>
    </citation>
    <scope>NUCLEOTIDE SEQUENCE [LARGE SCALE GENOMIC DNA]</scope>
    <source>
        <strain evidence="9 10">Lake Benthic</strain>
    </source>
</reference>
<feature type="binding site" evidence="6">
    <location>
        <begin position="329"/>
        <end position="330"/>
    </location>
    <ligand>
        <name>FAD</name>
        <dbReference type="ChEBI" id="CHEBI:57692"/>
    </ligand>
</feature>
<feature type="domain" description="SWIRM" evidence="8">
    <location>
        <begin position="171"/>
        <end position="270"/>
    </location>
</feature>
<dbReference type="Gene3D" id="1.10.10.10">
    <property type="entry name" value="Winged helix-like DNA-binding domain superfamily/Winged helix DNA-binding domain"/>
    <property type="match status" value="1"/>
</dbReference>
<keyword evidence="3" id="KW-0285">Flavoprotein</keyword>
<evidence type="ECO:0000256" key="3">
    <source>
        <dbReference type="ARBA" id="ARBA00022630"/>
    </source>
</evidence>
<evidence type="ECO:0000259" key="8">
    <source>
        <dbReference type="PROSITE" id="PS50934"/>
    </source>
</evidence>
<feature type="compositionally biased region" description="Basic and acidic residues" evidence="7">
    <location>
        <begin position="135"/>
        <end position="148"/>
    </location>
</feature>
<dbReference type="FunFam" id="3.50.50.60:FF:000582">
    <property type="entry name" value="Probable lysine-specific histone demethylase 1"/>
    <property type="match status" value="1"/>
</dbReference>
<evidence type="ECO:0000313" key="9">
    <source>
        <dbReference type="Ensembl" id="ENSGACP00000037214.1"/>
    </source>
</evidence>
<feature type="region of interest" description="Disordered" evidence="7">
    <location>
        <begin position="26"/>
        <end position="173"/>
    </location>
</feature>
<dbReference type="Gene3D" id="3.50.50.60">
    <property type="entry name" value="FAD/NAD(P)-binding domain"/>
    <property type="match status" value="1"/>
</dbReference>
<evidence type="ECO:0000313" key="10">
    <source>
        <dbReference type="Proteomes" id="UP000007635"/>
    </source>
</evidence>
<name>A0AAQ4PEJ4_GASAC</name>
<feature type="binding site" evidence="6">
    <location>
        <begin position="684"/>
        <end position="685"/>
    </location>
    <ligand>
        <name>FAD</name>
        <dbReference type="ChEBI" id="CHEBI:57692"/>
    </ligand>
</feature>
<dbReference type="Pfam" id="PF01593">
    <property type="entry name" value="Amino_oxidase"/>
    <property type="match status" value="2"/>
</dbReference>
<dbReference type="PANTHER" id="PTHR10742">
    <property type="entry name" value="FLAVIN MONOAMINE OXIDASE"/>
    <property type="match status" value="1"/>
</dbReference>
<dbReference type="Pfam" id="PF04433">
    <property type="entry name" value="SWIRM"/>
    <property type="match status" value="1"/>
</dbReference>
<dbReference type="PIRSF" id="PIRSF038051">
    <property type="entry name" value="Histone_Lys-demethylase"/>
    <property type="match status" value="1"/>
</dbReference>
<comment type="cofactor">
    <cofactor evidence="1 6">
        <name>FAD</name>
        <dbReference type="ChEBI" id="CHEBI:57692"/>
    </cofactor>
</comment>
<dbReference type="InterPro" id="IPR036188">
    <property type="entry name" value="FAD/NAD-bd_sf"/>
</dbReference>
<dbReference type="GO" id="GO:0003682">
    <property type="term" value="F:chromatin binding"/>
    <property type="evidence" value="ECO:0007669"/>
    <property type="project" value="TreeGrafter"/>
</dbReference>
<dbReference type="InterPro" id="IPR050281">
    <property type="entry name" value="Flavin_monoamine_oxidase"/>
</dbReference>
<dbReference type="GO" id="GO:0050660">
    <property type="term" value="F:flavin adenine dinucleotide binding"/>
    <property type="evidence" value="ECO:0007669"/>
    <property type="project" value="InterPro"/>
</dbReference>
<feature type="binding site" evidence="6">
    <location>
        <position position="313"/>
    </location>
    <ligand>
        <name>FAD</name>
        <dbReference type="ChEBI" id="CHEBI:57692"/>
    </ligand>
</feature>
<dbReference type="SUPFAM" id="SSF46689">
    <property type="entry name" value="Homeodomain-like"/>
    <property type="match status" value="1"/>
</dbReference>
<accession>A0AAQ4PEJ4</accession>
<dbReference type="GO" id="GO:0006355">
    <property type="term" value="P:regulation of DNA-templated transcription"/>
    <property type="evidence" value="ECO:0007669"/>
    <property type="project" value="InterPro"/>
</dbReference>
<feature type="compositionally biased region" description="Low complexity" evidence="7">
    <location>
        <begin position="34"/>
        <end position="45"/>
    </location>
</feature>
<dbReference type="GO" id="GO:0005634">
    <property type="term" value="C:nucleus"/>
    <property type="evidence" value="ECO:0007669"/>
    <property type="project" value="InterPro"/>
</dbReference>
<feature type="binding site" evidence="6">
    <location>
        <begin position="278"/>
        <end position="306"/>
    </location>
    <ligand>
        <name>FAD</name>
        <dbReference type="ChEBI" id="CHEBI:57692"/>
    </ligand>
</feature>
<evidence type="ECO:0000256" key="6">
    <source>
        <dbReference type="PIRSR" id="PIRSR038051-1"/>
    </source>
</evidence>
<dbReference type="InterPro" id="IPR017366">
    <property type="entry name" value="Hist_Lys-spec_deMease"/>
</dbReference>
<dbReference type="AlphaFoldDB" id="A0AAQ4PEJ4"/>
<dbReference type="FunFam" id="3.50.50.60:FF:000027">
    <property type="entry name" value="Lysine-specific histone demethylase"/>
    <property type="match status" value="1"/>
</dbReference>
<dbReference type="InterPro" id="IPR036388">
    <property type="entry name" value="WH-like_DNA-bd_sf"/>
</dbReference>
<dbReference type="GO" id="GO:0140682">
    <property type="term" value="F:FAD-dependent H3K4me/H3K4me3 demethylase activity"/>
    <property type="evidence" value="ECO:0007669"/>
    <property type="project" value="UniProtKB-ARBA"/>
</dbReference>
<keyword evidence="5" id="KW-0560">Oxidoreductase</keyword>
<evidence type="ECO:0000256" key="7">
    <source>
        <dbReference type="SAM" id="MobiDB-lite"/>
    </source>
</evidence>
<keyword evidence="4 6" id="KW-0274">FAD</keyword>
<keyword evidence="10" id="KW-1185">Reference proteome</keyword>
<dbReference type="SUPFAM" id="SSF51905">
    <property type="entry name" value="FAD/NAD(P)-binding domain"/>
    <property type="match status" value="1"/>
</dbReference>
<sequence>MFHFAGFNSITCLIFVQERPPTSSIMLSTKKSDAGSSSSTTSSAGATGGDRAPVSDAQTGPSASAAGPMDVKKKERSSPSGEPGGAPLPHQAGPGAAEQDAAEVRRTSRRKRAKVEYREMDESLANLSEDEYYSEEERNAKAEKERKQVIPPPPPPPEEENDSEPEEPSGVEGAAFQSRLPHDRMTSQEAACFPDIISGPQQTQKVFLYIRNRTLQLWLDNPKIQLTFEATAQQLEAPYNSDTVLVHRIHSYLERHGLVNFGIYKRVKPLPTKKTGKVIVIGGGVSGLAAARQLQSFGMDVTVLEARDRVGGRVATFRKGNYVADLGAMVVTGLGGNPMAVISKQVNMELAKIKQKCPLYEANGQAEYDDLVEMQVKLEEKLQELEANPPSDVYLSSRDRQILDWHFANLEFANATPLSTLSLKHWDQDDDFEFTGSHLTVRNGYSCVPVALAEGLDIKLNTAVRQVRYTASGCEVIAVNTRSTTQTFIYKCDAVLCTLPLGVLKQQPPAVQFVPPLPEWKTSAIQRMGFGNLNKVVLCFDRVFWDPSVNLFGHVGSTTASRGELFLFWNLYKAPILLALMAGEAAGIMENISDDVIVGRCLAILKGIFGSSAVPQPKETVVTRWRADPWARGSYSYVAAGSSGNDYDLMAQPITPGPAIPGASQPVPRLFFSGEHTIRNYPATVHGALLSGLREAGRIADQFLGAMYTLPRQATPTAASNPQQAHPTPSA</sequence>
<feature type="binding site" evidence="6">
    <location>
        <position position="307"/>
    </location>
    <ligand>
        <name>FAD</name>
        <dbReference type="ChEBI" id="CHEBI:57692"/>
    </ligand>
</feature>
<evidence type="ECO:0000256" key="4">
    <source>
        <dbReference type="ARBA" id="ARBA00022827"/>
    </source>
</evidence>
<comment type="similarity">
    <text evidence="2">Belongs to the flavin monoamine oxidase family.</text>
</comment>
<dbReference type="GeneTree" id="ENSGT00940000157193"/>
<dbReference type="Gene3D" id="3.90.660.10">
    <property type="match status" value="1"/>
</dbReference>
<protein>
    <submittedName>
        <fullName evidence="9">Lysine (K)-specific demethylase 1a</fullName>
    </submittedName>
</protein>
<evidence type="ECO:0000256" key="1">
    <source>
        <dbReference type="ARBA" id="ARBA00001974"/>
    </source>
</evidence>